<reference evidence="3 4" key="1">
    <citation type="submission" date="2017-10" db="EMBL/GenBank/DDBJ databases">
        <title>Effective Description of Clostridium neonatale sp. nov. linked to necrotizing enterocolitis in neonates and a clarification of species assignable to the genus Clostridium (Prazmowski 1880) emend. Lawson and Rainey 2016.</title>
        <authorList>
            <person name="Bernard K."/>
            <person name="Burdz T."/>
            <person name="Wiebe D."/>
            <person name="Balcewich B."/>
            <person name="Alfa M."/>
            <person name="Bernier A.-M."/>
        </authorList>
    </citation>
    <scope>NUCLEOTIDE SEQUENCE [LARGE SCALE GENOMIC DNA]</scope>
    <source>
        <strain evidence="3 4">LCDC99A005</strain>
    </source>
</reference>
<feature type="region of interest" description="Disordered" evidence="1">
    <location>
        <begin position="1"/>
        <end position="36"/>
    </location>
</feature>
<proteinExistence type="predicted"/>
<evidence type="ECO:0000256" key="1">
    <source>
        <dbReference type="SAM" id="MobiDB-lite"/>
    </source>
</evidence>
<evidence type="ECO:0000313" key="4">
    <source>
        <dbReference type="Proteomes" id="UP000220840"/>
    </source>
</evidence>
<dbReference type="OrthoDB" id="1878078at2"/>
<sequence>MNLIRLKEQKQAGKKNPSGRDPKGNTQQKLVRDDALNRKIKEYKDQGLTRKEAKEKADEWMKTQAALHDPDQIAGGNPLNVTGMGDKRINYSIGSQWKSRADDIEKQVRKYIKDNNLSEKDLEKIYLNIKLSCGGK</sequence>
<dbReference type="Proteomes" id="UP000220840">
    <property type="component" value="Unassembled WGS sequence"/>
</dbReference>
<dbReference type="Pfam" id="PF15604">
    <property type="entry name" value="Ntox15"/>
    <property type="match status" value="1"/>
</dbReference>
<feature type="compositionally biased region" description="Basic and acidic residues" evidence="1">
    <location>
        <begin position="1"/>
        <end position="11"/>
    </location>
</feature>
<dbReference type="AlphaFoldDB" id="A0A2A7MIK1"/>
<name>A0A2A7MIK1_9CLOT</name>
<evidence type="ECO:0000259" key="2">
    <source>
        <dbReference type="Pfam" id="PF15604"/>
    </source>
</evidence>
<accession>A0A2A7MIK1</accession>
<gene>
    <name evidence="3" type="ORF">CQ394_06790</name>
</gene>
<keyword evidence="4" id="KW-1185">Reference proteome</keyword>
<comment type="caution">
    <text evidence="3">The sequence shown here is derived from an EMBL/GenBank/DDBJ whole genome shotgun (WGS) entry which is preliminary data.</text>
</comment>
<dbReference type="STRING" id="137838.GCA_001458595_02827"/>
<dbReference type="EMBL" id="PDCJ01000001">
    <property type="protein sequence ID" value="PEG31410.1"/>
    <property type="molecule type" value="Genomic_DNA"/>
</dbReference>
<dbReference type="RefSeq" id="WP_083498801.1">
    <property type="nucleotide sequence ID" value="NZ_CAMRXB010000046.1"/>
</dbReference>
<evidence type="ECO:0000313" key="3">
    <source>
        <dbReference type="EMBL" id="PEG31410.1"/>
    </source>
</evidence>
<protein>
    <recommendedName>
        <fullName evidence="2">Novel toxin 15 domain-containing protein</fullName>
    </recommendedName>
</protein>
<dbReference type="InterPro" id="IPR028949">
    <property type="entry name" value="Ntox15"/>
</dbReference>
<feature type="domain" description="Novel toxin 15" evidence="2">
    <location>
        <begin position="21"/>
        <end position="118"/>
    </location>
</feature>
<organism evidence="3 4">
    <name type="scientific">Clostridium neonatale</name>
    <dbReference type="NCBI Taxonomy" id="137838"/>
    <lineage>
        <taxon>Bacteria</taxon>
        <taxon>Bacillati</taxon>
        <taxon>Bacillota</taxon>
        <taxon>Clostridia</taxon>
        <taxon>Eubacteriales</taxon>
        <taxon>Clostridiaceae</taxon>
        <taxon>Clostridium</taxon>
    </lineage>
</organism>